<dbReference type="InterPro" id="IPR008775">
    <property type="entry name" value="Phytyl_CoA_dOase-like"/>
</dbReference>
<evidence type="ECO:0000256" key="2">
    <source>
        <dbReference type="ARBA" id="ARBA00005830"/>
    </source>
</evidence>
<dbReference type="Gene3D" id="2.60.120.620">
    <property type="entry name" value="q2cbj1_9rhob like domain"/>
    <property type="match status" value="1"/>
</dbReference>
<evidence type="ECO:0000256" key="3">
    <source>
        <dbReference type="ARBA" id="ARBA00022723"/>
    </source>
</evidence>
<dbReference type="PANTHER" id="PTHR20883:SF15">
    <property type="entry name" value="PHYTANOYL-COA DIOXYGENASE DOMAIN-CONTAINING PROTEIN 1"/>
    <property type="match status" value="1"/>
</dbReference>
<organism evidence="5 6">
    <name type="scientific">Aspergillus nanangensis</name>
    <dbReference type="NCBI Taxonomy" id="2582783"/>
    <lineage>
        <taxon>Eukaryota</taxon>
        <taxon>Fungi</taxon>
        <taxon>Dikarya</taxon>
        <taxon>Ascomycota</taxon>
        <taxon>Pezizomycotina</taxon>
        <taxon>Eurotiomycetes</taxon>
        <taxon>Eurotiomycetidae</taxon>
        <taxon>Eurotiales</taxon>
        <taxon>Aspergillaceae</taxon>
        <taxon>Aspergillus</taxon>
        <taxon>Aspergillus subgen. Circumdati</taxon>
    </lineage>
</organism>
<dbReference type="PANTHER" id="PTHR20883">
    <property type="entry name" value="PHYTANOYL-COA DIOXYGENASE DOMAIN CONTAINING 1"/>
    <property type="match status" value="1"/>
</dbReference>
<evidence type="ECO:0000313" key="6">
    <source>
        <dbReference type="Proteomes" id="UP001194746"/>
    </source>
</evidence>
<dbReference type="Proteomes" id="UP001194746">
    <property type="component" value="Unassembled WGS sequence"/>
</dbReference>
<evidence type="ECO:0000313" key="5">
    <source>
        <dbReference type="EMBL" id="KAF9888948.1"/>
    </source>
</evidence>
<reference evidence="5" key="2">
    <citation type="submission" date="2020-02" db="EMBL/GenBank/DDBJ databases">
        <authorList>
            <person name="Gilchrist C.L.M."/>
            <person name="Chooi Y.-H."/>
        </authorList>
    </citation>
    <scope>NUCLEOTIDE SEQUENCE</scope>
    <source>
        <strain evidence="5">MST-FP2251</strain>
    </source>
</reference>
<evidence type="ECO:0000256" key="1">
    <source>
        <dbReference type="ARBA" id="ARBA00001962"/>
    </source>
</evidence>
<dbReference type="EMBL" id="VCAU01000041">
    <property type="protein sequence ID" value="KAF9888948.1"/>
    <property type="molecule type" value="Genomic_DNA"/>
</dbReference>
<name>A0AAD4CNG1_ASPNN</name>
<accession>A0AAD4CNG1</accession>
<gene>
    <name evidence="5" type="ORF">FE257_008117</name>
</gene>
<reference evidence="5" key="1">
    <citation type="journal article" date="2019" name="Beilstein J. Org. Chem.">
        <title>Nanangenines: drimane sesquiterpenoids as the dominant metabolite cohort of a novel Australian fungus, Aspergillus nanangensis.</title>
        <authorList>
            <person name="Lacey H.J."/>
            <person name="Gilchrist C.L.M."/>
            <person name="Crombie A."/>
            <person name="Kalaitzis J.A."/>
            <person name="Vuong D."/>
            <person name="Rutledge P.J."/>
            <person name="Turner P."/>
            <person name="Pitt J.I."/>
            <person name="Lacey E."/>
            <person name="Chooi Y.H."/>
            <person name="Piggott A.M."/>
        </authorList>
    </citation>
    <scope>NUCLEOTIDE SEQUENCE</scope>
    <source>
        <strain evidence="5">MST-FP2251</strain>
    </source>
</reference>
<comment type="caution">
    <text evidence="5">The sequence shown here is derived from an EMBL/GenBank/DDBJ whole genome shotgun (WGS) entry which is preliminary data.</text>
</comment>
<sequence length="294" mass="32407">MTKDPKPSVVRLPATAPIEELLAAYERDGAVIISGVLTPDQVSRFNDEIEDEVAKAEPGGKFASEIMNVFYGSKTKRVSNMTNVSATFRTDILDHDLLHELTQRTMGKGLDFINYWLSTGQVIEIGPGGAAQVLHRDSFCPLIPPNRDSPEVVQNYMIALCECKEEYGATRVIPGSHRWENFEEVGTMEQTVAAETMPGDALWLHGNVVHCGGANTSTTFRRRALGLAFCHNALTPEEAIPRLVSLDMGRTLSKRAQLMTGFRSQPTPYGPGNWLASARELASVLELEDPYDRV</sequence>
<keyword evidence="4" id="KW-0408">Iron</keyword>
<dbReference type="AlphaFoldDB" id="A0AAD4CNG1"/>
<keyword evidence="6" id="KW-1185">Reference proteome</keyword>
<proteinExistence type="inferred from homology"/>
<keyword evidence="3" id="KW-0479">Metal-binding</keyword>
<protein>
    <recommendedName>
        <fullName evidence="7">Phytanoyl-CoA dioxygenase family protein</fullName>
    </recommendedName>
</protein>
<evidence type="ECO:0008006" key="7">
    <source>
        <dbReference type="Google" id="ProtNLM"/>
    </source>
</evidence>
<dbReference type="SUPFAM" id="SSF51197">
    <property type="entry name" value="Clavaminate synthase-like"/>
    <property type="match status" value="1"/>
</dbReference>
<dbReference type="Pfam" id="PF05721">
    <property type="entry name" value="PhyH"/>
    <property type="match status" value="1"/>
</dbReference>
<comment type="cofactor">
    <cofactor evidence="1">
        <name>Fe cation</name>
        <dbReference type="ChEBI" id="CHEBI:24875"/>
    </cofactor>
</comment>
<comment type="similarity">
    <text evidence="2">Belongs to the PhyH family.</text>
</comment>
<evidence type="ECO:0000256" key="4">
    <source>
        <dbReference type="ARBA" id="ARBA00023004"/>
    </source>
</evidence>
<dbReference type="GO" id="GO:0046872">
    <property type="term" value="F:metal ion binding"/>
    <property type="evidence" value="ECO:0007669"/>
    <property type="project" value="UniProtKB-KW"/>
</dbReference>